<evidence type="ECO:0000313" key="3">
    <source>
        <dbReference type="EMBL" id="SHE88277.1"/>
    </source>
</evidence>
<dbReference type="PANTHER" id="PTHR43592">
    <property type="entry name" value="CAAX AMINO TERMINAL PROTEASE"/>
    <property type="match status" value="1"/>
</dbReference>
<feature type="transmembrane region" description="Helical" evidence="1">
    <location>
        <begin position="217"/>
        <end position="241"/>
    </location>
</feature>
<organism evidence="3 4">
    <name type="scientific">Caloramator proteoclasticus DSM 10124</name>
    <dbReference type="NCBI Taxonomy" id="1121262"/>
    <lineage>
        <taxon>Bacteria</taxon>
        <taxon>Bacillati</taxon>
        <taxon>Bacillota</taxon>
        <taxon>Clostridia</taxon>
        <taxon>Eubacteriales</taxon>
        <taxon>Clostridiaceae</taxon>
        <taxon>Caloramator</taxon>
    </lineage>
</organism>
<reference evidence="4" key="1">
    <citation type="submission" date="2016-11" db="EMBL/GenBank/DDBJ databases">
        <authorList>
            <person name="Varghese N."/>
            <person name="Submissions S."/>
        </authorList>
    </citation>
    <scope>NUCLEOTIDE SEQUENCE [LARGE SCALE GENOMIC DNA]</scope>
    <source>
        <strain evidence="4">DSM 10124</strain>
    </source>
</reference>
<dbReference type="Pfam" id="PF02517">
    <property type="entry name" value="Rce1-like"/>
    <property type="match status" value="1"/>
</dbReference>
<evidence type="ECO:0000259" key="2">
    <source>
        <dbReference type="Pfam" id="PF02517"/>
    </source>
</evidence>
<dbReference type="GO" id="GO:0006508">
    <property type="term" value="P:proteolysis"/>
    <property type="evidence" value="ECO:0007669"/>
    <property type="project" value="UniProtKB-KW"/>
</dbReference>
<feature type="transmembrane region" description="Helical" evidence="1">
    <location>
        <begin position="37"/>
        <end position="65"/>
    </location>
</feature>
<dbReference type="GO" id="GO:0080120">
    <property type="term" value="P:CAAX-box protein maturation"/>
    <property type="evidence" value="ECO:0007669"/>
    <property type="project" value="UniProtKB-ARBA"/>
</dbReference>
<evidence type="ECO:0000313" key="4">
    <source>
        <dbReference type="Proteomes" id="UP000184423"/>
    </source>
</evidence>
<sequence>MISFLDLIKELIIFFIIILIPWMVFRRQILNRTKKKYVVIIFIFYVVLSLFTQNLFPFVLVLLILQKEKKRGNKEENKLIKPLGDKKFEIILFSFALKFITMLITALFAIFLVKIGIEPKQQTIVDMIQTSSWIKLVFLMFVINLFAPYVEEFIFRHIIYHNFSRKYGKTIAVLISSTLFMLLHFNLVSSIATFSLGVVNCIFYEKYGYKAAVLNHFITNFTSSIVLVAIKLLNNVGIALLF</sequence>
<dbReference type="RefSeq" id="WP_073248541.1">
    <property type="nucleotide sequence ID" value="NZ_FQVG01000021.1"/>
</dbReference>
<dbReference type="GO" id="GO:0004175">
    <property type="term" value="F:endopeptidase activity"/>
    <property type="evidence" value="ECO:0007669"/>
    <property type="project" value="UniProtKB-ARBA"/>
</dbReference>
<feature type="transmembrane region" description="Helical" evidence="1">
    <location>
        <begin position="90"/>
        <end position="113"/>
    </location>
</feature>
<keyword evidence="3" id="KW-0645">Protease</keyword>
<keyword evidence="1" id="KW-0472">Membrane</keyword>
<dbReference type="Proteomes" id="UP000184423">
    <property type="component" value="Unassembled WGS sequence"/>
</dbReference>
<evidence type="ECO:0000256" key="1">
    <source>
        <dbReference type="SAM" id="Phobius"/>
    </source>
</evidence>
<keyword evidence="4" id="KW-1185">Reference proteome</keyword>
<dbReference type="AlphaFoldDB" id="A0A1M4X4B2"/>
<name>A0A1M4X4B2_9CLOT</name>
<keyword evidence="1" id="KW-0812">Transmembrane</keyword>
<feature type="transmembrane region" description="Helical" evidence="1">
    <location>
        <begin position="133"/>
        <end position="150"/>
    </location>
</feature>
<feature type="transmembrane region" description="Helical" evidence="1">
    <location>
        <begin position="171"/>
        <end position="197"/>
    </location>
</feature>
<proteinExistence type="predicted"/>
<dbReference type="EMBL" id="FQVG01000021">
    <property type="protein sequence ID" value="SHE88277.1"/>
    <property type="molecule type" value="Genomic_DNA"/>
</dbReference>
<keyword evidence="3" id="KW-0378">Hydrolase</keyword>
<accession>A0A1M4X4B2</accession>
<feature type="domain" description="CAAX prenyl protease 2/Lysostaphin resistance protein A-like" evidence="2">
    <location>
        <begin position="135"/>
        <end position="221"/>
    </location>
</feature>
<feature type="transmembrane region" description="Helical" evidence="1">
    <location>
        <begin position="7"/>
        <end position="25"/>
    </location>
</feature>
<protein>
    <submittedName>
        <fullName evidence="3">CAAX protease self-immunity</fullName>
    </submittedName>
</protein>
<dbReference type="PANTHER" id="PTHR43592:SF15">
    <property type="entry name" value="CAAX AMINO TERMINAL PROTEASE FAMILY PROTEIN"/>
    <property type="match status" value="1"/>
</dbReference>
<keyword evidence="1" id="KW-1133">Transmembrane helix</keyword>
<dbReference type="InterPro" id="IPR003675">
    <property type="entry name" value="Rce1/LyrA-like_dom"/>
</dbReference>
<gene>
    <name evidence="3" type="ORF">SAMN02746091_01309</name>
</gene>